<dbReference type="InterPro" id="IPR003591">
    <property type="entry name" value="Leu-rich_rpt_typical-subtyp"/>
</dbReference>
<evidence type="ECO:0000313" key="4">
    <source>
        <dbReference type="EMBL" id="ODM97541.1"/>
    </source>
</evidence>
<dbReference type="PANTHER" id="PTHR48051">
    <property type="match status" value="1"/>
</dbReference>
<dbReference type="InterPro" id="IPR055414">
    <property type="entry name" value="LRR_R13L4/SHOC2-like"/>
</dbReference>
<keyword evidence="2" id="KW-0677">Repeat</keyword>
<evidence type="ECO:0000313" key="5">
    <source>
        <dbReference type="Proteomes" id="UP000094527"/>
    </source>
</evidence>
<name>A0A1D2MX71_ORCCI</name>
<accession>A0A1D2MX71</accession>
<dbReference type="Pfam" id="PF13855">
    <property type="entry name" value="LRR_8"/>
    <property type="match status" value="1"/>
</dbReference>
<keyword evidence="5" id="KW-1185">Reference proteome</keyword>
<organism evidence="4 5">
    <name type="scientific">Orchesella cincta</name>
    <name type="common">Springtail</name>
    <name type="synonym">Podura cincta</name>
    <dbReference type="NCBI Taxonomy" id="48709"/>
    <lineage>
        <taxon>Eukaryota</taxon>
        <taxon>Metazoa</taxon>
        <taxon>Ecdysozoa</taxon>
        <taxon>Arthropoda</taxon>
        <taxon>Hexapoda</taxon>
        <taxon>Collembola</taxon>
        <taxon>Entomobryomorpha</taxon>
        <taxon>Entomobryoidea</taxon>
        <taxon>Orchesellidae</taxon>
        <taxon>Orchesellinae</taxon>
        <taxon>Orchesella</taxon>
    </lineage>
</organism>
<dbReference type="SMART" id="SM00369">
    <property type="entry name" value="LRR_TYP"/>
    <property type="match status" value="5"/>
</dbReference>
<proteinExistence type="predicted"/>
<sequence>MTSLLTASFLKLKLDVSLEEAERLQSRLLDLRCHGLEECPDFNTRLSSKYRKTIQCLLLQINKLSEFNANVCNGLRNLKALSLDHNRLTDLPYEFRKLSYLTMLNVSHNQFSDLHFLYVICQLKTLRVLWANATGLREIPKEIQNLKKLRILGLRKNHLRSLPQELFSLQELQWLTLSSNEIQEIPYEISKLKQLVHLNLQHNCLKRLPESLNQLEELQYLLLQYNNLMLDEAFILFIRTLPKLIRCWLTGNLSDLTRPVNTLVQQICRRQTAAANITTALSVSSGSQPDEIEPQAITPNNDEYSQSALATFETREQQEQEDSTFLEVDSRSNVMETDDARILHRQSHPVGESSFLPMGEHETIIRDRAQEFPVHLSEHQLRGVMESACLSEIEQNEDSEDCLECYVHHPTLDELEDMKTEEHALNVNGHLCGSAQSPVKLASAALDNSSQEDKMDPHSYNPCGTRSTLGSRDSCNRIRMSRTREWVKCHSESQVSVVADIPYKTFDTDYNFNDDKAYLGSLRKTMEEQVDELIAESAKKVEQYSETRSAESRLLFVPLSNVHLPIPRAISRNTSGSMAPTEELVCLKAPIGINDKENRSEENETLSLVSACEECSLLSESNNDCTNIAQENVNTSTHTATCAPLGTINQIFTSATSIVSRSRLEFESNYDPSDFEHSTPSSAIDDQDFVSRFVDVNAEDNGSELVFDEDDVLAVVPRLLMIMPPANNIPIPLEHHPVMYVWHFCKTIIKHIRWPW</sequence>
<evidence type="ECO:0000256" key="1">
    <source>
        <dbReference type="ARBA" id="ARBA00022614"/>
    </source>
</evidence>
<dbReference type="EMBL" id="LJIJ01000433">
    <property type="protein sequence ID" value="ODM97541.1"/>
    <property type="molecule type" value="Genomic_DNA"/>
</dbReference>
<evidence type="ECO:0000256" key="2">
    <source>
        <dbReference type="ARBA" id="ARBA00022737"/>
    </source>
</evidence>
<reference evidence="4 5" key="1">
    <citation type="journal article" date="2016" name="Genome Biol. Evol.">
        <title>Gene Family Evolution Reflects Adaptation to Soil Environmental Stressors in the Genome of the Collembolan Orchesella cincta.</title>
        <authorList>
            <person name="Faddeeva-Vakhrusheva A."/>
            <person name="Derks M.F."/>
            <person name="Anvar S.Y."/>
            <person name="Agamennone V."/>
            <person name="Suring W."/>
            <person name="Smit S."/>
            <person name="van Straalen N.M."/>
            <person name="Roelofs D."/>
        </authorList>
    </citation>
    <scope>NUCLEOTIDE SEQUENCE [LARGE SCALE GENOMIC DNA]</scope>
    <source>
        <tissue evidence="4">Mixed pool</tissue>
    </source>
</reference>
<dbReference type="Gene3D" id="3.80.10.10">
    <property type="entry name" value="Ribonuclease Inhibitor"/>
    <property type="match status" value="1"/>
</dbReference>
<dbReference type="SUPFAM" id="SSF52058">
    <property type="entry name" value="L domain-like"/>
    <property type="match status" value="1"/>
</dbReference>
<dbReference type="InterPro" id="IPR050216">
    <property type="entry name" value="LRR_domain-containing"/>
</dbReference>
<dbReference type="OrthoDB" id="1394818at2759"/>
<dbReference type="Pfam" id="PF23598">
    <property type="entry name" value="LRR_14"/>
    <property type="match status" value="1"/>
</dbReference>
<gene>
    <name evidence="4" type="ORF">Ocin01_09133</name>
</gene>
<feature type="domain" description="Disease resistance R13L4/SHOC-2-like LRR" evidence="3">
    <location>
        <begin position="141"/>
        <end position="223"/>
    </location>
</feature>
<dbReference type="InterPro" id="IPR032675">
    <property type="entry name" value="LRR_dom_sf"/>
</dbReference>
<dbReference type="Proteomes" id="UP000094527">
    <property type="component" value="Unassembled WGS sequence"/>
</dbReference>
<evidence type="ECO:0000259" key="3">
    <source>
        <dbReference type="Pfam" id="PF23598"/>
    </source>
</evidence>
<comment type="caution">
    <text evidence="4">The sequence shown here is derived from an EMBL/GenBank/DDBJ whole genome shotgun (WGS) entry which is preliminary data.</text>
</comment>
<dbReference type="PROSITE" id="PS51450">
    <property type="entry name" value="LRR"/>
    <property type="match status" value="3"/>
</dbReference>
<dbReference type="GO" id="GO:0005737">
    <property type="term" value="C:cytoplasm"/>
    <property type="evidence" value="ECO:0007669"/>
    <property type="project" value="TreeGrafter"/>
</dbReference>
<dbReference type="AlphaFoldDB" id="A0A1D2MX71"/>
<protein>
    <submittedName>
        <fullName evidence="4">Protein lap1</fullName>
    </submittedName>
</protein>
<dbReference type="InterPro" id="IPR001611">
    <property type="entry name" value="Leu-rich_rpt"/>
</dbReference>
<dbReference type="PANTHER" id="PTHR48051:SF48">
    <property type="entry name" value="MULTIFUNCTIONAL ROCO FAMILY SIGNALING REGULATOR 1"/>
    <property type="match status" value="1"/>
</dbReference>
<dbReference type="STRING" id="48709.A0A1D2MX71"/>
<keyword evidence="1" id="KW-0433">Leucine-rich repeat</keyword>